<evidence type="ECO:0000313" key="1">
    <source>
        <dbReference type="EMBL" id="EKX31634.1"/>
    </source>
</evidence>
<evidence type="ECO:0000313" key="2">
    <source>
        <dbReference type="EnsemblProtists" id="EKX31634"/>
    </source>
</evidence>
<dbReference type="EMBL" id="JH993253">
    <property type="protein sequence ID" value="EKX31634.1"/>
    <property type="molecule type" value="Genomic_DNA"/>
</dbReference>
<name>L1I6X4_GUITC</name>
<dbReference type="Proteomes" id="UP000011087">
    <property type="component" value="Unassembled WGS sequence"/>
</dbReference>
<sequence>MFASLAHFAEEQQMEELYNLRSIYGQRKSALEFCNSTFTTIGEKKFCILHLLENVKFHTM</sequence>
<reference evidence="2" key="3">
    <citation type="submission" date="2016-03" db="UniProtKB">
        <authorList>
            <consortium name="EnsemblProtists"/>
        </authorList>
    </citation>
    <scope>IDENTIFICATION</scope>
</reference>
<keyword evidence="3" id="KW-1185">Reference proteome</keyword>
<accession>L1I6X4</accession>
<dbReference type="GeneID" id="17288356"/>
<dbReference type="AlphaFoldDB" id="L1I6X4"/>
<organism evidence="1">
    <name type="scientific">Guillardia theta (strain CCMP2712)</name>
    <name type="common">Cryptophyte</name>
    <dbReference type="NCBI Taxonomy" id="905079"/>
    <lineage>
        <taxon>Eukaryota</taxon>
        <taxon>Cryptophyceae</taxon>
        <taxon>Pyrenomonadales</taxon>
        <taxon>Geminigeraceae</taxon>
        <taxon>Guillardia</taxon>
    </lineage>
</organism>
<proteinExistence type="predicted"/>
<evidence type="ECO:0000313" key="3">
    <source>
        <dbReference type="Proteomes" id="UP000011087"/>
    </source>
</evidence>
<dbReference type="PaxDb" id="55529-EKX31634"/>
<dbReference type="HOGENOM" id="CLU_2946535_0_0_1"/>
<reference evidence="3" key="2">
    <citation type="submission" date="2012-11" db="EMBL/GenBank/DDBJ databases">
        <authorList>
            <person name="Kuo A."/>
            <person name="Curtis B.A."/>
            <person name="Tanifuji G."/>
            <person name="Burki F."/>
            <person name="Gruber A."/>
            <person name="Irimia M."/>
            <person name="Maruyama S."/>
            <person name="Arias M.C."/>
            <person name="Ball S.G."/>
            <person name="Gile G.H."/>
            <person name="Hirakawa Y."/>
            <person name="Hopkins J.F."/>
            <person name="Rensing S.A."/>
            <person name="Schmutz J."/>
            <person name="Symeonidi A."/>
            <person name="Elias M."/>
            <person name="Eveleigh R.J."/>
            <person name="Herman E.K."/>
            <person name="Klute M.J."/>
            <person name="Nakayama T."/>
            <person name="Obornik M."/>
            <person name="Reyes-Prieto A."/>
            <person name="Armbrust E.V."/>
            <person name="Aves S.J."/>
            <person name="Beiko R.G."/>
            <person name="Coutinho P."/>
            <person name="Dacks J.B."/>
            <person name="Durnford D.G."/>
            <person name="Fast N.M."/>
            <person name="Green B.R."/>
            <person name="Grisdale C."/>
            <person name="Hempe F."/>
            <person name="Henrissat B."/>
            <person name="Hoppner M.P."/>
            <person name="Ishida K.-I."/>
            <person name="Kim E."/>
            <person name="Koreny L."/>
            <person name="Kroth P.G."/>
            <person name="Liu Y."/>
            <person name="Malik S.-B."/>
            <person name="Maier U.G."/>
            <person name="McRose D."/>
            <person name="Mock T."/>
            <person name="Neilson J.A."/>
            <person name="Onodera N.T."/>
            <person name="Poole A.M."/>
            <person name="Pritham E.J."/>
            <person name="Richards T.A."/>
            <person name="Rocap G."/>
            <person name="Roy S.W."/>
            <person name="Sarai C."/>
            <person name="Schaack S."/>
            <person name="Shirato S."/>
            <person name="Slamovits C.H."/>
            <person name="Spencer D.F."/>
            <person name="Suzuki S."/>
            <person name="Worden A.Z."/>
            <person name="Zauner S."/>
            <person name="Barry K."/>
            <person name="Bell C."/>
            <person name="Bharti A.K."/>
            <person name="Crow J.A."/>
            <person name="Grimwood J."/>
            <person name="Kramer R."/>
            <person name="Lindquist E."/>
            <person name="Lucas S."/>
            <person name="Salamov A."/>
            <person name="McFadden G.I."/>
            <person name="Lane C.E."/>
            <person name="Keeling P.J."/>
            <person name="Gray M.W."/>
            <person name="Grigoriev I.V."/>
            <person name="Archibald J.M."/>
        </authorList>
    </citation>
    <scope>NUCLEOTIDE SEQUENCE</scope>
    <source>
        <strain evidence="3">CCMP2712</strain>
    </source>
</reference>
<protein>
    <submittedName>
        <fullName evidence="1 2">Uncharacterized protein</fullName>
    </submittedName>
</protein>
<dbReference type="EnsemblProtists" id="EKX31634">
    <property type="protein sequence ID" value="EKX31634"/>
    <property type="gene ID" value="GUITHDRAFT_156524"/>
</dbReference>
<gene>
    <name evidence="1" type="ORF">GUITHDRAFT_156524</name>
</gene>
<reference evidence="1 3" key="1">
    <citation type="journal article" date="2012" name="Nature">
        <title>Algal genomes reveal evolutionary mosaicism and the fate of nucleomorphs.</title>
        <authorList>
            <consortium name="DOE Joint Genome Institute"/>
            <person name="Curtis B.A."/>
            <person name="Tanifuji G."/>
            <person name="Burki F."/>
            <person name="Gruber A."/>
            <person name="Irimia M."/>
            <person name="Maruyama S."/>
            <person name="Arias M.C."/>
            <person name="Ball S.G."/>
            <person name="Gile G.H."/>
            <person name="Hirakawa Y."/>
            <person name="Hopkins J.F."/>
            <person name="Kuo A."/>
            <person name="Rensing S.A."/>
            <person name="Schmutz J."/>
            <person name="Symeonidi A."/>
            <person name="Elias M."/>
            <person name="Eveleigh R.J."/>
            <person name="Herman E.K."/>
            <person name="Klute M.J."/>
            <person name="Nakayama T."/>
            <person name="Obornik M."/>
            <person name="Reyes-Prieto A."/>
            <person name="Armbrust E.V."/>
            <person name="Aves S.J."/>
            <person name="Beiko R.G."/>
            <person name="Coutinho P."/>
            <person name="Dacks J.B."/>
            <person name="Durnford D.G."/>
            <person name="Fast N.M."/>
            <person name="Green B.R."/>
            <person name="Grisdale C.J."/>
            <person name="Hempel F."/>
            <person name="Henrissat B."/>
            <person name="Hoppner M.P."/>
            <person name="Ishida K."/>
            <person name="Kim E."/>
            <person name="Koreny L."/>
            <person name="Kroth P.G."/>
            <person name="Liu Y."/>
            <person name="Malik S.B."/>
            <person name="Maier U.G."/>
            <person name="McRose D."/>
            <person name="Mock T."/>
            <person name="Neilson J.A."/>
            <person name="Onodera N.T."/>
            <person name="Poole A.M."/>
            <person name="Pritham E.J."/>
            <person name="Richards T.A."/>
            <person name="Rocap G."/>
            <person name="Roy S.W."/>
            <person name="Sarai C."/>
            <person name="Schaack S."/>
            <person name="Shirato S."/>
            <person name="Slamovits C.H."/>
            <person name="Spencer D.F."/>
            <person name="Suzuki S."/>
            <person name="Worden A.Z."/>
            <person name="Zauner S."/>
            <person name="Barry K."/>
            <person name="Bell C."/>
            <person name="Bharti A.K."/>
            <person name="Crow J.A."/>
            <person name="Grimwood J."/>
            <person name="Kramer R."/>
            <person name="Lindquist E."/>
            <person name="Lucas S."/>
            <person name="Salamov A."/>
            <person name="McFadden G.I."/>
            <person name="Lane C.E."/>
            <person name="Keeling P.J."/>
            <person name="Gray M.W."/>
            <person name="Grigoriev I.V."/>
            <person name="Archibald J.M."/>
        </authorList>
    </citation>
    <scope>NUCLEOTIDE SEQUENCE</scope>
    <source>
        <strain evidence="1 3">CCMP2712</strain>
    </source>
</reference>
<dbReference type="KEGG" id="gtt:GUITHDRAFT_156524"/>
<dbReference type="RefSeq" id="XP_005818614.1">
    <property type="nucleotide sequence ID" value="XM_005818557.1"/>
</dbReference>